<keyword evidence="8 11" id="KW-0406">Ion transport</keyword>
<evidence type="ECO:0000256" key="4">
    <source>
        <dbReference type="ARBA" id="ARBA00022547"/>
    </source>
</evidence>
<dbReference type="Pfam" id="PF00119">
    <property type="entry name" value="ATP-synt_A"/>
    <property type="match status" value="1"/>
</dbReference>
<dbReference type="CDD" id="cd00310">
    <property type="entry name" value="ATP-synt_Fo_a_6"/>
    <property type="match status" value="1"/>
</dbReference>
<dbReference type="InterPro" id="IPR000568">
    <property type="entry name" value="ATP_synth_F0_asu"/>
</dbReference>
<feature type="transmembrane region" description="Helical" evidence="11">
    <location>
        <begin position="107"/>
        <end position="128"/>
    </location>
</feature>
<evidence type="ECO:0000256" key="11">
    <source>
        <dbReference type="HAMAP-Rule" id="MF_01393"/>
    </source>
</evidence>
<feature type="transmembrane region" description="Helical" evidence="11">
    <location>
        <begin position="148"/>
        <end position="167"/>
    </location>
</feature>
<dbReference type="InterPro" id="IPR035908">
    <property type="entry name" value="F0_ATP_A_sf"/>
</dbReference>
<evidence type="ECO:0000256" key="6">
    <source>
        <dbReference type="ARBA" id="ARBA00022781"/>
    </source>
</evidence>
<protein>
    <recommendedName>
        <fullName evidence="11 12">ATP synthase subunit a</fullName>
    </recommendedName>
    <alternativeName>
        <fullName evidence="11">ATP synthase F0 sector subunit a</fullName>
    </alternativeName>
    <alternativeName>
        <fullName evidence="11">F-ATPase subunit 6</fullName>
    </alternativeName>
</protein>
<keyword evidence="10 11" id="KW-0066">ATP synthesis</keyword>
<dbReference type="GO" id="GO:0045259">
    <property type="term" value="C:proton-transporting ATP synthase complex"/>
    <property type="evidence" value="ECO:0007669"/>
    <property type="project" value="UniProtKB-KW"/>
</dbReference>
<reference evidence="14" key="1">
    <citation type="journal article" date="2021" name="PeerJ">
        <title>Extensive microbial diversity within the chicken gut microbiome revealed by metagenomics and culture.</title>
        <authorList>
            <person name="Gilroy R."/>
            <person name="Ravi A."/>
            <person name="Getino M."/>
            <person name="Pursley I."/>
            <person name="Horton D.L."/>
            <person name="Alikhan N.F."/>
            <person name="Baker D."/>
            <person name="Gharbi K."/>
            <person name="Hall N."/>
            <person name="Watson M."/>
            <person name="Adriaenssens E.M."/>
            <person name="Foster-Nyarko E."/>
            <person name="Jarju S."/>
            <person name="Secka A."/>
            <person name="Antonio M."/>
            <person name="Oren A."/>
            <person name="Chaudhuri R.R."/>
            <person name="La Ragione R."/>
            <person name="Hildebrand F."/>
            <person name="Pallen M.J."/>
        </authorList>
    </citation>
    <scope>NUCLEOTIDE SEQUENCE</scope>
    <source>
        <strain evidence="14">14975</strain>
    </source>
</reference>
<evidence type="ECO:0000256" key="3">
    <source>
        <dbReference type="ARBA" id="ARBA00022448"/>
    </source>
</evidence>
<dbReference type="NCBIfam" id="TIGR01131">
    <property type="entry name" value="ATP_synt_6_or_A"/>
    <property type="match status" value="1"/>
</dbReference>
<dbReference type="HAMAP" id="MF_01393">
    <property type="entry name" value="ATP_synth_a_bact"/>
    <property type="match status" value="1"/>
</dbReference>
<comment type="function">
    <text evidence="11 12">Key component of the proton channel; it plays a direct role in the translocation of protons across the membrane.</text>
</comment>
<keyword evidence="11" id="KW-1003">Cell membrane</keyword>
<dbReference type="GO" id="GO:0005886">
    <property type="term" value="C:plasma membrane"/>
    <property type="evidence" value="ECO:0007669"/>
    <property type="project" value="UniProtKB-SubCell"/>
</dbReference>
<evidence type="ECO:0000256" key="10">
    <source>
        <dbReference type="ARBA" id="ARBA00023310"/>
    </source>
</evidence>
<evidence type="ECO:0000256" key="13">
    <source>
        <dbReference type="SAM" id="SignalP"/>
    </source>
</evidence>
<keyword evidence="3 11" id="KW-0813">Transport</keyword>
<evidence type="ECO:0000313" key="15">
    <source>
        <dbReference type="Proteomes" id="UP000823964"/>
    </source>
</evidence>
<reference evidence="14" key="2">
    <citation type="submission" date="2021-04" db="EMBL/GenBank/DDBJ databases">
        <authorList>
            <person name="Gilroy R."/>
        </authorList>
    </citation>
    <scope>NUCLEOTIDE SEQUENCE</scope>
    <source>
        <strain evidence="14">14975</strain>
    </source>
</reference>
<keyword evidence="4 11" id="KW-0138">CF(0)</keyword>
<gene>
    <name evidence="11 14" type="primary">atpB</name>
    <name evidence="14" type="ORF">H9862_08470</name>
</gene>
<evidence type="ECO:0000256" key="7">
    <source>
        <dbReference type="ARBA" id="ARBA00022989"/>
    </source>
</evidence>
<comment type="similarity">
    <text evidence="2 11 12">Belongs to the ATPase A chain family.</text>
</comment>
<evidence type="ECO:0000256" key="5">
    <source>
        <dbReference type="ARBA" id="ARBA00022692"/>
    </source>
</evidence>
<dbReference type="GO" id="GO:0046933">
    <property type="term" value="F:proton-transporting ATP synthase activity, rotational mechanism"/>
    <property type="evidence" value="ECO:0007669"/>
    <property type="project" value="UniProtKB-UniRule"/>
</dbReference>
<evidence type="ECO:0000256" key="12">
    <source>
        <dbReference type="RuleBase" id="RU000483"/>
    </source>
</evidence>
<proteinExistence type="inferred from homology"/>
<evidence type="ECO:0000313" key="14">
    <source>
        <dbReference type="EMBL" id="HIX20616.1"/>
    </source>
</evidence>
<dbReference type="Gene3D" id="1.20.120.220">
    <property type="entry name" value="ATP synthase, F0 complex, subunit A"/>
    <property type="match status" value="1"/>
</dbReference>
<dbReference type="PANTHER" id="PTHR42823:SF3">
    <property type="entry name" value="ATP SYNTHASE SUBUNIT A, CHLOROPLASTIC"/>
    <property type="match status" value="1"/>
</dbReference>
<accession>A0A9D2AIM0</accession>
<dbReference type="EMBL" id="DXFQ01000160">
    <property type="protein sequence ID" value="HIX20616.1"/>
    <property type="molecule type" value="Genomic_DNA"/>
</dbReference>
<keyword evidence="13" id="KW-0732">Signal</keyword>
<keyword evidence="6 11" id="KW-0375">Hydrogen ion transport</keyword>
<organism evidence="14 15">
    <name type="scientific">Candidatus Akkermansia intestinigallinarum</name>
    <dbReference type="NCBI Taxonomy" id="2838431"/>
    <lineage>
        <taxon>Bacteria</taxon>
        <taxon>Pseudomonadati</taxon>
        <taxon>Verrucomicrobiota</taxon>
        <taxon>Verrucomicrobiia</taxon>
        <taxon>Verrucomicrobiales</taxon>
        <taxon>Akkermansiaceae</taxon>
        <taxon>Akkermansia</taxon>
    </lineage>
</organism>
<keyword evidence="5 11" id="KW-0812">Transmembrane</keyword>
<keyword evidence="7 11" id="KW-1133">Transmembrane helix</keyword>
<evidence type="ECO:0000256" key="2">
    <source>
        <dbReference type="ARBA" id="ARBA00006810"/>
    </source>
</evidence>
<evidence type="ECO:0000256" key="9">
    <source>
        <dbReference type="ARBA" id="ARBA00023136"/>
    </source>
</evidence>
<feature type="signal peptide" evidence="13">
    <location>
        <begin position="1"/>
        <end position="21"/>
    </location>
</feature>
<comment type="subcellular location">
    <subcellularLocation>
        <location evidence="11 12">Cell membrane</location>
        <topology evidence="11 12">Multi-pass membrane protein</topology>
    </subcellularLocation>
    <subcellularLocation>
        <location evidence="1">Membrane</location>
        <topology evidence="1">Multi-pass membrane protein</topology>
    </subcellularLocation>
</comment>
<dbReference type="PANTHER" id="PTHR42823">
    <property type="entry name" value="ATP SYNTHASE SUBUNIT A, CHLOROPLASTIC"/>
    <property type="match status" value="1"/>
</dbReference>
<name>A0A9D2AIM0_9BACT</name>
<dbReference type="SUPFAM" id="SSF81336">
    <property type="entry name" value="F1F0 ATP synthase subunit A"/>
    <property type="match status" value="1"/>
</dbReference>
<dbReference type="PRINTS" id="PR00123">
    <property type="entry name" value="ATPASEA"/>
</dbReference>
<feature type="transmembrane region" description="Helical" evidence="11">
    <location>
        <begin position="45"/>
        <end position="66"/>
    </location>
</feature>
<sequence>MKTLICKLAPVFLAMGSVAQASEEKLTTDAPVLWDIPIPFWPGHSLPVTNSMLMLLLAVIIITVVLRLATRKMERIPHGLQNLVEWVFETLYNFVEGLTGKYIARKYFWYFATVFILIFVSNIIGLIPGVGEITYQGKPLLRGVNADMNTTVFLGFFYAILWFIWVMKEQGPWHFITHTFGPKGGLTGALKYALLPIFFFVGVIEIVSICIRPVALAARLFGNIFAGETVLEVMTNTGALGFLTTLPFMALELLVAFVQALVFLMLTAVFLKTQIGSEEDEEEGNKPRNPLPRS</sequence>
<dbReference type="AlphaFoldDB" id="A0A9D2AIM0"/>
<feature type="transmembrane region" description="Helical" evidence="11">
    <location>
        <begin position="248"/>
        <end position="271"/>
    </location>
</feature>
<feature type="transmembrane region" description="Helical" evidence="11">
    <location>
        <begin position="192"/>
        <end position="215"/>
    </location>
</feature>
<evidence type="ECO:0000256" key="8">
    <source>
        <dbReference type="ARBA" id="ARBA00023065"/>
    </source>
</evidence>
<feature type="chain" id="PRO_5039106701" description="ATP synthase subunit a" evidence="13">
    <location>
        <begin position="22"/>
        <end position="294"/>
    </location>
</feature>
<dbReference type="InterPro" id="IPR045082">
    <property type="entry name" value="ATP_syn_F0_a_bact/chloroplast"/>
</dbReference>
<dbReference type="Proteomes" id="UP000823964">
    <property type="component" value="Unassembled WGS sequence"/>
</dbReference>
<keyword evidence="9 11" id="KW-0472">Membrane</keyword>
<evidence type="ECO:0000256" key="1">
    <source>
        <dbReference type="ARBA" id="ARBA00004141"/>
    </source>
</evidence>
<dbReference type="GO" id="GO:0042777">
    <property type="term" value="P:proton motive force-driven plasma membrane ATP synthesis"/>
    <property type="evidence" value="ECO:0007669"/>
    <property type="project" value="TreeGrafter"/>
</dbReference>
<comment type="caution">
    <text evidence="14">The sequence shown here is derived from an EMBL/GenBank/DDBJ whole genome shotgun (WGS) entry which is preliminary data.</text>
</comment>